<dbReference type="InterPro" id="IPR000719">
    <property type="entry name" value="Prot_kinase_dom"/>
</dbReference>
<dbReference type="PANTHER" id="PTHR27003:SF471">
    <property type="entry name" value="VASCULAR ENDOTHELIAL GROWTH FACTOR RECEPTOR 2 (VEGFR2)-RELATED"/>
    <property type="match status" value="1"/>
</dbReference>
<evidence type="ECO:0000259" key="2">
    <source>
        <dbReference type="PROSITE" id="PS50011"/>
    </source>
</evidence>
<name>A0AAD8NL71_TARER</name>
<dbReference type="InterPro" id="IPR001245">
    <property type="entry name" value="Ser-Thr/Tyr_kinase_cat_dom"/>
</dbReference>
<keyword evidence="1" id="KW-0175">Coiled coil</keyword>
<gene>
    <name evidence="3" type="ORF">QVD17_35405</name>
</gene>
<organism evidence="3 4">
    <name type="scientific">Tagetes erecta</name>
    <name type="common">African marigold</name>
    <dbReference type="NCBI Taxonomy" id="13708"/>
    <lineage>
        <taxon>Eukaryota</taxon>
        <taxon>Viridiplantae</taxon>
        <taxon>Streptophyta</taxon>
        <taxon>Embryophyta</taxon>
        <taxon>Tracheophyta</taxon>
        <taxon>Spermatophyta</taxon>
        <taxon>Magnoliopsida</taxon>
        <taxon>eudicotyledons</taxon>
        <taxon>Gunneridae</taxon>
        <taxon>Pentapetalae</taxon>
        <taxon>asterids</taxon>
        <taxon>campanulids</taxon>
        <taxon>Asterales</taxon>
        <taxon>Asteraceae</taxon>
        <taxon>Asteroideae</taxon>
        <taxon>Heliantheae alliance</taxon>
        <taxon>Tageteae</taxon>
        <taxon>Tagetes</taxon>
    </lineage>
</organism>
<dbReference type="PROSITE" id="PS50011">
    <property type="entry name" value="PROTEIN_KINASE_DOM"/>
    <property type="match status" value="3"/>
</dbReference>
<sequence length="1170" mass="133981">MSLGKYNGSLHYMDPEYEITGGLTRKSDVFSYGVVLFEVLLGREASSIENNDSLYFVRTARSHYEDGKLDDLIDPDLRKQMNLESVNIFAETAYCCIKEKRSERQNMNQVLSKLEEALKLQYKHENPLGAESALLSNYLKLHRSNQQGSTLITNNIAGTNIYLDPEYHSTGKLKTKSDIYSLGVVMFEIMCGKLAYHKSYGQNGLPSIARQCFIEGTLNNLIDHRITEVNEDVLIQNGGINQDSLVTFIKVAHQCLAKTQLKRPTMKVVIQELEKALNFQITNKNNPRISLEAIILGTHTFSCSNCIGEGSFWKLYKGEIELANGRTKVIAKRWDTKSIQGPIEFSRELYILSRYRHESIIGLVGYCNEGNENIIVYENASNGILSSHLGDPSLTWMKRLKICIDIAKVLTLLNIGDEEHNDSIIHRHINSASILLDDEWNAKVSNFEVSCKTEMNKEVEDGDTDSLTSLDIEAYKNWGYLTKGTDIHSLGVILIEMLCGRLAWVEGCEDHSQSLCSLVARHYDENKTLDGMIFEDIKEQVVPILSNKFVGIAIQCLQHDKAKQPRANWVVDQLQEILEFQKLHISLKAITLATQNFNEYKCVGEGRLWKLYEGEIKHANASIPIMVKQWNKNVDETHILFSKELDNFFDCVTYKSENIIGLVGFCNEDNERIIVFNHASNGILEKYLGDPSLTWIKRLKIGIDVVNGLSDIDTCKVGYKDVIRSRDILLDDNWNARIYNLDGYMISPKGTNVLQRLSDIDKWKASYKEYIGSDGIAMYSNFDGYSNVAHPSGMELVYKCRHSISVILIEMLCGSLPWEKECYKEYGETLGLSSLFKKIKLEDMIFEGIKEQIAPKSLIRYQATALKCLLGNSPPYCQYDEFVAELKDALKLQEDYESKLPIKYKELNPTKCLDFDSSSTRNDLNNKLSKGTLFQDGKVFLSVGSNGERIELISSRKFSYKTPSLHKYHSIEGSSVNYKVKHEEVDNLVEEQQDLKSELKTNKRTNDKMFHAKDVVHNPFEVAIQSRLDGAIQFVRKQVFHIKCNIQSDIFLSSKKENACYLVFKLSDKFCGLHGPVVVRDLFCQRKKETRVIYFRPQKPWNLHDHADSLPNKRKDGWKEVVVWRYDASYKLIWRNNTNYELKEHLIVRLKLVTYEGTMEGLIVRNIEFR</sequence>
<dbReference type="Proteomes" id="UP001229421">
    <property type="component" value="Unassembled WGS sequence"/>
</dbReference>
<feature type="domain" description="Protein kinase" evidence="2">
    <location>
        <begin position="597"/>
        <end position="941"/>
    </location>
</feature>
<dbReference type="AlphaFoldDB" id="A0AAD8NL71"/>
<reference evidence="3" key="1">
    <citation type="journal article" date="2023" name="bioRxiv">
        <title>Improved chromosome-level genome assembly for marigold (Tagetes erecta).</title>
        <authorList>
            <person name="Jiang F."/>
            <person name="Yuan L."/>
            <person name="Wang S."/>
            <person name="Wang H."/>
            <person name="Xu D."/>
            <person name="Wang A."/>
            <person name="Fan W."/>
        </authorList>
    </citation>
    <scope>NUCLEOTIDE SEQUENCE</scope>
    <source>
        <strain evidence="3">WSJ</strain>
        <tissue evidence="3">Leaf</tissue>
    </source>
</reference>
<feature type="coiled-coil region" evidence="1">
    <location>
        <begin position="978"/>
        <end position="1005"/>
    </location>
</feature>
<dbReference type="GO" id="GO:0005886">
    <property type="term" value="C:plasma membrane"/>
    <property type="evidence" value="ECO:0007669"/>
    <property type="project" value="TreeGrafter"/>
</dbReference>
<dbReference type="InterPro" id="IPR045272">
    <property type="entry name" value="ANXUR1/2-like"/>
</dbReference>
<evidence type="ECO:0000313" key="3">
    <source>
        <dbReference type="EMBL" id="KAK1413629.1"/>
    </source>
</evidence>
<dbReference type="InterPro" id="IPR025886">
    <property type="entry name" value="PP2-like"/>
</dbReference>
<dbReference type="Gene3D" id="1.10.510.10">
    <property type="entry name" value="Transferase(Phosphotransferase) domain 1"/>
    <property type="match status" value="4"/>
</dbReference>
<dbReference type="Pfam" id="PF00069">
    <property type="entry name" value="Pkinase"/>
    <property type="match status" value="1"/>
</dbReference>
<evidence type="ECO:0000256" key="1">
    <source>
        <dbReference type="SAM" id="Coils"/>
    </source>
</evidence>
<dbReference type="SUPFAM" id="SSF56112">
    <property type="entry name" value="Protein kinase-like (PK-like)"/>
    <property type="match status" value="4"/>
</dbReference>
<dbReference type="EMBL" id="JAUHHV010000009">
    <property type="protein sequence ID" value="KAK1413629.1"/>
    <property type="molecule type" value="Genomic_DNA"/>
</dbReference>
<dbReference type="GO" id="GO:0005524">
    <property type="term" value="F:ATP binding"/>
    <property type="evidence" value="ECO:0007669"/>
    <property type="project" value="InterPro"/>
</dbReference>
<feature type="domain" description="Protein kinase" evidence="2">
    <location>
        <begin position="1"/>
        <end position="118"/>
    </location>
</feature>
<dbReference type="Gene3D" id="3.30.200.20">
    <property type="entry name" value="Phosphorylase Kinase, domain 1"/>
    <property type="match status" value="2"/>
</dbReference>
<protein>
    <recommendedName>
        <fullName evidence="2">Protein kinase domain-containing protein</fullName>
    </recommendedName>
</protein>
<dbReference type="GO" id="GO:0009506">
    <property type="term" value="C:plasmodesma"/>
    <property type="evidence" value="ECO:0007669"/>
    <property type="project" value="TreeGrafter"/>
</dbReference>
<dbReference type="Pfam" id="PF14299">
    <property type="entry name" value="PP2"/>
    <property type="match status" value="1"/>
</dbReference>
<proteinExistence type="predicted"/>
<dbReference type="InterPro" id="IPR011009">
    <property type="entry name" value="Kinase-like_dom_sf"/>
</dbReference>
<feature type="domain" description="Protein kinase" evidence="2">
    <location>
        <begin position="301"/>
        <end position="578"/>
    </location>
</feature>
<keyword evidence="4" id="KW-1185">Reference proteome</keyword>
<accession>A0AAD8NL71</accession>
<dbReference type="GO" id="GO:0004714">
    <property type="term" value="F:transmembrane receptor protein tyrosine kinase activity"/>
    <property type="evidence" value="ECO:0007669"/>
    <property type="project" value="InterPro"/>
</dbReference>
<dbReference type="Pfam" id="PF07714">
    <property type="entry name" value="PK_Tyr_Ser-Thr"/>
    <property type="match status" value="2"/>
</dbReference>
<dbReference type="PANTHER" id="PTHR27003">
    <property type="entry name" value="OS07G0166700 PROTEIN"/>
    <property type="match status" value="1"/>
</dbReference>
<evidence type="ECO:0000313" key="4">
    <source>
        <dbReference type="Proteomes" id="UP001229421"/>
    </source>
</evidence>
<comment type="caution">
    <text evidence="3">The sequence shown here is derived from an EMBL/GenBank/DDBJ whole genome shotgun (WGS) entry which is preliminary data.</text>
</comment>